<dbReference type="GO" id="GO:0017056">
    <property type="term" value="F:structural constituent of nuclear pore"/>
    <property type="evidence" value="ECO:0007669"/>
    <property type="project" value="InterPro"/>
</dbReference>
<feature type="compositionally biased region" description="Polar residues" evidence="8">
    <location>
        <begin position="163"/>
        <end position="210"/>
    </location>
</feature>
<keyword evidence="2" id="KW-0813">Transport</keyword>
<evidence type="ECO:0000256" key="5">
    <source>
        <dbReference type="ARBA" id="ARBA00023010"/>
    </source>
</evidence>
<evidence type="ECO:0000256" key="3">
    <source>
        <dbReference type="ARBA" id="ARBA00022816"/>
    </source>
</evidence>
<dbReference type="GO" id="GO:0005643">
    <property type="term" value="C:nuclear pore"/>
    <property type="evidence" value="ECO:0007669"/>
    <property type="project" value="UniProtKB-SubCell"/>
</dbReference>
<keyword evidence="10" id="KW-1185">Reference proteome</keyword>
<sequence length="484" mass="50877">MAGFGRSNSLSINTGGSLFGNNASQGQQSAGLFGSSTANASSQPASTGGLFGSSSQTQTGGLFGGAAASQPPQSGSLFGATPQASQPQPQPQPSAGLFGNLNKPAATGAGTGGLFGSSTAGAASQPQQAGGLFGGALGANAQPQTQNQNQNQGASQSGGLFNLGQSQTQTQQKPSLFGASTSQQTTTPSLFGNTQNQQNQTSAPSLFGSTQQNQQNQQNNSLFGGMASQNKPFGGIGGQASQQPVQVQAFDMIKGTTRFNELHPDIQAEVQKLDDQIQHHMSNAKKVKEILPKTADMVMSIAPDVRYIEQLLSIVELGLDNDSSQIKQLNDLSERDAKDALLSFRVIENQALPEQFRYTNRSNLNASTVKPPPTGSLDDEDDPTQPVDLVSYFSKRVDEQSRTFDVYGRQISEIEAHLRTMEAGTLEKAHQLTGNRSGVRDQKRELVEALRAIEGAIMDAAKKVGNTRDLVMQQTLSGAGAPML</sequence>
<reference evidence="9" key="1">
    <citation type="journal article" date="2020" name="Stud. Mycol.">
        <title>101 Dothideomycetes genomes: a test case for predicting lifestyles and emergence of pathogens.</title>
        <authorList>
            <person name="Haridas S."/>
            <person name="Albert R."/>
            <person name="Binder M."/>
            <person name="Bloem J."/>
            <person name="Labutti K."/>
            <person name="Salamov A."/>
            <person name="Andreopoulos B."/>
            <person name="Baker S."/>
            <person name="Barry K."/>
            <person name="Bills G."/>
            <person name="Bluhm B."/>
            <person name="Cannon C."/>
            <person name="Castanera R."/>
            <person name="Culley D."/>
            <person name="Daum C."/>
            <person name="Ezra D."/>
            <person name="Gonzalez J."/>
            <person name="Henrissat B."/>
            <person name="Kuo A."/>
            <person name="Liang C."/>
            <person name="Lipzen A."/>
            <person name="Lutzoni F."/>
            <person name="Magnuson J."/>
            <person name="Mondo S."/>
            <person name="Nolan M."/>
            <person name="Ohm R."/>
            <person name="Pangilinan J."/>
            <person name="Park H.-J."/>
            <person name="Ramirez L."/>
            <person name="Alfaro M."/>
            <person name="Sun H."/>
            <person name="Tritt A."/>
            <person name="Yoshinaga Y."/>
            <person name="Zwiers L.-H."/>
            <person name="Turgeon B."/>
            <person name="Goodwin S."/>
            <person name="Spatafora J."/>
            <person name="Crous P."/>
            <person name="Grigoriev I."/>
        </authorList>
    </citation>
    <scope>NUCLEOTIDE SEQUENCE</scope>
    <source>
        <strain evidence="9">CBS 122681</strain>
    </source>
</reference>
<evidence type="ECO:0000256" key="6">
    <source>
        <dbReference type="ARBA" id="ARBA00023132"/>
    </source>
</evidence>
<evidence type="ECO:0000256" key="8">
    <source>
        <dbReference type="SAM" id="MobiDB-lite"/>
    </source>
</evidence>
<name>A0A6A6TFD9_9PLEO</name>
<dbReference type="PANTHER" id="PTHR13437">
    <property type="entry name" value="NUCLEOPORIN P58/P45 NUCLEOPORIN-LIKE PROTEIN 1"/>
    <property type="match status" value="1"/>
</dbReference>
<dbReference type="InterPro" id="IPR025574">
    <property type="entry name" value="Nucleoporin_FG_rpt"/>
</dbReference>
<evidence type="ECO:0008006" key="11">
    <source>
        <dbReference type="Google" id="ProtNLM"/>
    </source>
</evidence>
<proteinExistence type="predicted"/>
<dbReference type="Pfam" id="PF21121">
    <property type="entry name" value="Nup49_C"/>
    <property type="match status" value="1"/>
</dbReference>
<evidence type="ECO:0000256" key="2">
    <source>
        <dbReference type="ARBA" id="ARBA00022448"/>
    </source>
</evidence>
<feature type="compositionally biased region" description="Low complexity" evidence="8">
    <location>
        <begin position="117"/>
        <end position="130"/>
    </location>
</feature>
<dbReference type="Pfam" id="PF13634">
    <property type="entry name" value="Nucleoporin_FG"/>
    <property type="match status" value="2"/>
</dbReference>
<feature type="region of interest" description="Disordered" evidence="8">
    <location>
        <begin position="117"/>
        <end position="240"/>
    </location>
</feature>
<gene>
    <name evidence="9" type="ORF">K491DRAFT_689789</name>
</gene>
<accession>A0A6A6TFD9</accession>
<keyword evidence="5" id="KW-0811">Translocation</keyword>
<dbReference type="InterPro" id="IPR024882">
    <property type="entry name" value="NUP58/p45/49"/>
</dbReference>
<evidence type="ECO:0000256" key="1">
    <source>
        <dbReference type="ARBA" id="ARBA00004567"/>
    </source>
</evidence>
<dbReference type="GO" id="GO:0015031">
    <property type="term" value="P:protein transport"/>
    <property type="evidence" value="ECO:0007669"/>
    <property type="project" value="UniProtKB-KW"/>
</dbReference>
<feature type="compositionally biased region" description="Low complexity" evidence="8">
    <location>
        <begin position="138"/>
        <end position="159"/>
    </location>
</feature>
<keyword evidence="4" id="KW-0653">Protein transport</keyword>
<protein>
    <recommendedName>
        <fullName evidence="11">Nucleoporin Nup54 alpha-helical domain-containing protein</fullName>
    </recommendedName>
</protein>
<evidence type="ECO:0000313" key="10">
    <source>
        <dbReference type="Proteomes" id="UP000799324"/>
    </source>
</evidence>
<dbReference type="GO" id="GO:0051028">
    <property type="term" value="P:mRNA transport"/>
    <property type="evidence" value="ECO:0007669"/>
    <property type="project" value="UniProtKB-KW"/>
</dbReference>
<feature type="region of interest" description="Disordered" evidence="8">
    <location>
        <begin position="363"/>
        <end position="384"/>
    </location>
</feature>
<feature type="region of interest" description="Disordered" evidence="8">
    <location>
        <begin position="1"/>
        <end position="104"/>
    </location>
</feature>
<dbReference type="PANTHER" id="PTHR13437:SF2">
    <property type="entry name" value="NUCLEOPORIN P58_P45"/>
    <property type="match status" value="1"/>
</dbReference>
<feature type="compositionally biased region" description="Polar residues" evidence="8">
    <location>
        <begin position="1"/>
        <end position="60"/>
    </location>
</feature>
<feature type="compositionally biased region" description="Low complexity" evidence="8">
    <location>
        <begin position="211"/>
        <end position="220"/>
    </location>
</feature>
<evidence type="ECO:0000256" key="4">
    <source>
        <dbReference type="ARBA" id="ARBA00022927"/>
    </source>
</evidence>
<keyword evidence="6" id="KW-0906">Nuclear pore complex</keyword>
<dbReference type="GO" id="GO:0008139">
    <property type="term" value="F:nuclear localization sequence binding"/>
    <property type="evidence" value="ECO:0007669"/>
    <property type="project" value="InterPro"/>
</dbReference>
<dbReference type="EMBL" id="MU004312">
    <property type="protein sequence ID" value="KAF2658719.1"/>
    <property type="molecule type" value="Genomic_DNA"/>
</dbReference>
<keyword evidence="3" id="KW-0509">mRNA transport</keyword>
<evidence type="ECO:0000313" key="9">
    <source>
        <dbReference type="EMBL" id="KAF2658719.1"/>
    </source>
</evidence>
<keyword evidence="7" id="KW-0539">Nucleus</keyword>
<organism evidence="9 10">
    <name type="scientific">Lophiostoma macrostomum CBS 122681</name>
    <dbReference type="NCBI Taxonomy" id="1314788"/>
    <lineage>
        <taxon>Eukaryota</taxon>
        <taxon>Fungi</taxon>
        <taxon>Dikarya</taxon>
        <taxon>Ascomycota</taxon>
        <taxon>Pezizomycotina</taxon>
        <taxon>Dothideomycetes</taxon>
        <taxon>Pleosporomycetidae</taxon>
        <taxon>Pleosporales</taxon>
        <taxon>Lophiostomataceae</taxon>
        <taxon>Lophiostoma</taxon>
    </lineage>
</organism>
<dbReference type="Proteomes" id="UP000799324">
    <property type="component" value="Unassembled WGS sequence"/>
</dbReference>
<evidence type="ECO:0000256" key="7">
    <source>
        <dbReference type="ARBA" id="ARBA00023242"/>
    </source>
</evidence>
<dbReference type="OrthoDB" id="2538017at2759"/>
<dbReference type="AlphaFoldDB" id="A0A6A6TFD9"/>
<comment type="subcellular location">
    <subcellularLocation>
        <location evidence="1">Nucleus</location>
        <location evidence="1">Nuclear pore complex</location>
    </subcellularLocation>
</comment>